<dbReference type="Proteomes" id="UP000793456">
    <property type="component" value="Chromosome I"/>
</dbReference>
<evidence type="ECO:0000313" key="2">
    <source>
        <dbReference type="Proteomes" id="UP000793456"/>
    </source>
</evidence>
<evidence type="ECO:0000313" key="1">
    <source>
        <dbReference type="EMBL" id="TMS22815.1"/>
    </source>
</evidence>
<proteinExistence type="predicted"/>
<organism evidence="1 2">
    <name type="scientific">Larimichthys crocea</name>
    <name type="common">Large yellow croaker</name>
    <name type="synonym">Pseudosciaena crocea</name>
    <dbReference type="NCBI Taxonomy" id="215358"/>
    <lineage>
        <taxon>Eukaryota</taxon>
        <taxon>Metazoa</taxon>
        <taxon>Chordata</taxon>
        <taxon>Craniata</taxon>
        <taxon>Vertebrata</taxon>
        <taxon>Euteleostomi</taxon>
        <taxon>Actinopterygii</taxon>
        <taxon>Neopterygii</taxon>
        <taxon>Teleostei</taxon>
        <taxon>Neoteleostei</taxon>
        <taxon>Acanthomorphata</taxon>
        <taxon>Eupercaria</taxon>
        <taxon>Sciaenidae</taxon>
        <taxon>Larimichthys</taxon>
    </lineage>
</organism>
<protein>
    <submittedName>
        <fullName evidence="1">Uncharacterized protein</fullName>
    </submittedName>
</protein>
<reference evidence="1" key="1">
    <citation type="submission" date="2018-11" db="EMBL/GenBank/DDBJ databases">
        <title>The sequence and de novo assembly of Larimichthys crocea genome using PacBio and Hi-C technologies.</title>
        <authorList>
            <person name="Xu P."/>
            <person name="Chen B."/>
            <person name="Zhou Z."/>
            <person name="Ke Q."/>
            <person name="Wu Y."/>
            <person name="Bai H."/>
            <person name="Pu F."/>
        </authorList>
    </citation>
    <scope>NUCLEOTIDE SEQUENCE</scope>
    <source>
        <tissue evidence="1">Muscle</tissue>
    </source>
</reference>
<sequence length="461" mass="51221">MELKHAGLLLLFLCSSVQFRSGVGYGLFVQDPDLEWERMKTVIGEKTPRAPAPNSRALKSSPSTPDAKKVPEYQVISASQVQKEVFKPEKGARPLPSSVKEMLLATAAPATTAGTTRPQIIEVLCHVDRLYVRVRREVFKTKGAYKNLKLGTCPVNRGTKEHYYFLYLLKNDCGFVKENNADNLLFRNALKYSPPGPVLRELPFNIPLECTFPRFFNAFKVGFYPVSQGGTIYKALQPKSSFTLTPQDASGIEVTGTKTFTLGQPMYFEAKKPDGTAQSGLQRLYINKCFMTASQDSNANPKYTVIDNQGCMVDGKVSYQSKFLTGSSKMVQKFSVGALIFKDQASTSSSKQLYMHCDISLGELTPTQSSKACSYDSTSKKWKELYGDDSVCTCCEATCSVQPKASRNIITSHSWKVDLSSTDGSVALEPQMKSFAADTFSLEDTDMAEHEDFLSYWKDDY</sequence>
<name>A0ACD3RTN2_LARCR</name>
<comment type="caution">
    <text evidence="1">The sequence shown here is derived from an EMBL/GenBank/DDBJ whole genome shotgun (WGS) entry which is preliminary data.</text>
</comment>
<accession>A0ACD3RTN2</accession>
<keyword evidence="2" id="KW-1185">Reference proteome</keyword>
<gene>
    <name evidence="1" type="ORF">E3U43_008121</name>
</gene>
<dbReference type="EMBL" id="CM011674">
    <property type="protein sequence ID" value="TMS22815.1"/>
    <property type="molecule type" value="Genomic_DNA"/>
</dbReference>